<reference evidence="1" key="1">
    <citation type="journal article" date="2021" name="Proc. Natl. Acad. Sci. U.S.A.">
        <title>A Catalog of Tens of Thousands of Viruses from Human Metagenomes Reveals Hidden Associations with Chronic Diseases.</title>
        <authorList>
            <person name="Tisza M.J."/>
            <person name="Buck C.B."/>
        </authorList>
    </citation>
    <scope>NUCLEOTIDE SEQUENCE</scope>
    <source>
        <strain evidence="1">CtJcm18</strain>
    </source>
</reference>
<evidence type="ECO:0000313" key="1">
    <source>
        <dbReference type="EMBL" id="DAE01368.1"/>
    </source>
</evidence>
<sequence length="39" mass="4535">MSFSLTKSCWYVIIVIIREAPIHSSYYGVLLHFIRSCNS</sequence>
<accession>A0A8S5P413</accession>
<proteinExistence type="predicted"/>
<protein>
    <submittedName>
        <fullName evidence="1">Uncharacterized protein</fullName>
    </submittedName>
</protein>
<name>A0A8S5P413_9CAUD</name>
<organism evidence="1">
    <name type="scientific">Siphoviridae sp. ctJcm18</name>
    <dbReference type="NCBI Taxonomy" id="2825433"/>
    <lineage>
        <taxon>Viruses</taxon>
        <taxon>Duplodnaviria</taxon>
        <taxon>Heunggongvirae</taxon>
        <taxon>Uroviricota</taxon>
        <taxon>Caudoviricetes</taxon>
    </lineage>
</organism>
<dbReference type="EMBL" id="BK015323">
    <property type="protein sequence ID" value="DAE01368.1"/>
    <property type="molecule type" value="Genomic_DNA"/>
</dbReference>